<dbReference type="SUPFAM" id="SSF51182">
    <property type="entry name" value="RmlC-like cupins"/>
    <property type="match status" value="1"/>
</dbReference>
<accession>A0A484VAK0</accession>
<reference evidence="3" key="1">
    <citation type="submission" date="2019-03" db="EMBL/GenBank/DDBJ databases">
        <authorList>
            <person name="Danneels B."/>
        </authorList>
    </citation>
    <scope>NUCLEOTIDE SEQUENCE</scope>
</reference>
<dbReference type="EMBL" id="CAADIO010000046">
    <property type="protein sequence ID" value="VFR95632.1"/>
    <property type="molecule type" value="Genomic_DNA"/>
</dbReference>
<gene>
    <name evidence="3" type="ORF">RAN3_0477</name>
</gene>
<sequence>MVLGGEPLGERFLYWNFVSSSKDRLAQAASDWKAGRMKLPDADDAESIPLPEEPKPPSSALS</sequence>
<name>A0A484VAK0_9ZZZZ</name>
<proteinExistence type="predicted"/>
<protein>
    <submittedName>
        <fullName evidence="3">Pirin-related protein</fullName>
    </submittedName>
</protein>
<organism evidence="3">
    <name type="scientific">plant metagenome</name>
    <dbReference type="NCBI Taxonomy" id="1297885"/>
    <lineage>
        <taxon>unclassified sequences</taxon>
        <taxon>metagenomes</taxon>
        <taxon>organismal metagenomes</taxon>
    </lineage>
</organism>
<evidence type="ECO:0000259" key="2">
    <source>
        <dbReference type="Pfam" id="PF05726"/>
    </source>
</evidence>
<dbReference type="Pfam" id="PF05726">
    <property type="entry name" value="Pirin_C"/>
    <property type="match status" value="1"/>
</dbReference>
<evidence type="ECO:0000313" key="3">
    <source>
        <dbReference type="EMBL" id="VFR95632.1"/>
    </source>
</evidence>
<feature type="domain" description="Pirin C-terminal" evidence="2">
    <location>
        <begin position="1"/>
        <end position="37"/>
    </location>
</feature>
<feature type="region of interest" description="Disordered" evidence="1">
    <location>
        <begin position="29"/>
        <end position="62"/>
    </location>
</feature>
<dbReference type="InterPro" id="IPR011051">
    <property type="entry name" value="RmlC_Cupin_sf"/>
</dbReference>
<dbReference type="AlphaFoldDB" id="A0A484VAK0"/>
<dbReference type="InterPro" id="IPR008778">
    <property type="entry name" value="Pirin_C_dom"/>
</dbReference>
<evidence type="ECO:0000256" key="1">
    <source>
        <dbReference type="SAM" id="MobiDB-lite"/>
    </source>
</evidence>